<dbReference type="Gene3D" id="3.40.630.30">
    <property type="match status" value="1"/>
</dbReference>
<accession>A0A2S5G8Q4</accession>
<name>A0A2S5G8Q4_9BACL</name>
<protein>
    <recommendedName>
        <fullName evidence="3">N-acetyltransferase</fullName>
    </recommendedName>
</protein>
<comment type="caution">
    <text evidence="1">The sequence shown here is derived from an EMBL/GenBank/DDBJ whole genome shotgun (WGS) entry which is preliminary data.</text>
</comment>
<dbReference type="EMBL" id="PREZ01000006">
    <property type="protein sequence ID" value="PPA69382.1"/>
    <property type="molecule type" value="Genomic_DNA"/>
</dbReference>
<gene>
    <name evidence="1" type="ORF">C4B60_16440</name>
</gene>
<dbReference type="OrthoDB" id="2584775at2"/>
<dbReference type="InterPro" id="IPR016181">
    <property type="entry name" value="Acyl_CoA_acyltransferase"/>
</dbReference>
<dbReference type="RefSeq" id="WP_104059120.1">
    <property type="nucleotide sequence ID" value="NZ_PREZ01000006.1"/>
</dbReference>
<proteinExistence type="predicted"/>
<organism evidence="1 2">
    <name type="scientific">Jeotgalibacillus proteolyticus</name>
    <dbReference type="NCBI Taxonomy" id="2082395"/>
    <lineage>
        <taxon>Bacteria</taxon>
        <taxon>Bacillati</taxon>
        <taxon>Bacillota</taxon>
        <taxon>Bacilli</taxon>
        <taxon>Bacillales</taxon>
        <taxon>Caryophanaceae</taxon>
        <taxon>Jeotgalibacillus</taxon>
    </lineage>
</organism>
<dbReference type="AlphaFoldDB" id="A0A2S5G8Q4"/>
<sequence>MFEIVKTLKQQKKFQETWENVCKQNGWVNDPYAKDGVRYNLLAQARFPFLAKNVIGTIEFTPYDPANPNSTVEGPERSKFSIYEDILQHQSRTWEIDKLCLQEGYQRKGYFPQFLNILHDHAVTYSPKYYIALIEKKFYRMLKITYGVAIEQRGEPLKGPGTSLIPMVFDVEKVMADAGTVERLLREAGEGHRPLRKNG</sequence>
<evidence type="ECO:0000313" key="2">
    <source>
        <dbReference type="Proteomes" id="UP000239047"/>
    </source>
</evidence>
<evidence type="ECO:0008006" key="3">
    <source>
        <dbReference type="Google" id="ProtNLM"/>
    </source>
</evidence>
<reference evidence="1 2" key="1">
    <citation type="submission" date="2018-02" db="EMBL/GenBank/DDBJ databases">
        <title>Jeotgalibacillus proteolyticum sp. nov. a protease producing bacterium isolated from ocean sediments of Laizhou Bay.</title>
        <authorList>
            <person name="Li Y."/>
        </authorList>
    </citation>
    <scope>NUCLEOTIDE SEQUENCE [LARGE SCALE GENOMIC DNA]</scope>
    <source>
        <strain evidence="1 2">22-7</strain>
    </source>
</reference>
<dbReference type="Proteomes" id="UP000239047">
    <property type="component" value="Unassembled WGS sequence"/>
</dbReference>
<evidence type="ECO:0000313" key="1">
    <source>
        <dbReference type="EMBL" id="PPA69382.1"/>
    </source>
</evidence>
<dbReference type="SUPFAM" id="SSF55729">
    <property type="entry name" value="Acyl-CoA N-acyltransferases (Nat)"/>
    <property type="match status" value="1"/>
</dbReference>
<keyword evidence="2" id="KW-1185">Reference proteome</keyword>